<accession>A0A3R7PGU0</accession>
<dbReference type="Proteomes" id="UP000283509">
    <property type="component" value="Unassembled WGS sequence"/>
</dbReference>
<protein>
    <submittedName>
        <fullName evidence="2">Uncharacterized protein</fullName>
    </submittedName>
</protein>
<organism evidence="2 3">
    <name type="scientific">Penaeus vannamei</name>
    <name type="common">Whiteleg shrimp</name>
    <name type="synonym">Litopenaeus vannamei</name>
    <dbReference type="NCBI Taxonomy" id="6689"/>
    <lineage>
        <taxon>Eukaryota</taxon>
        <taxon>Metazoa</taxon>
        <taxon>Ecdysozoa</taxon>
        <taxon>Arthropoda</taxon>
        <taxon>Crustacea</taxon>
        <taxon>Multicrustacea</taxon>
        <taxon>Malacostraca</taxon>
        <taxon>Eumalacostraca</taxon>
        <taxon>Eucarida</taxon>
        <taxon>Decapoda</taxon>
        <taxon>Dendrobranchiata</taxon>
        <taxon>Penaeoidea</taxon>
        <taxon>Penaeidae</taxon>
        <taxon>Penaeus</taxon>
    </lineage>
</organism>
<dbReference type="EMBL" id="QCYY01002315">
    <property type="protein sequence ID" value="ROT71299.1"/>
    <property type="molecule type" value="Genomic_DNA"/>
</dbReference>
<evidence type="ECO:0000313" key="2">
    <source>
        <dbReference type="EMBL" id="ROT71299.1"/>
    </source>
</evidence>
<reference evidence="2 3" key="1">
    <citation type="submission" date="2018-04" db="EMBL/GenBank/DDBJ databases">
        <authorList>
            <person name="Zhang X."/>
            <person name="Yuan J."/>
            <person name="Li F."/>
            <person name="Xiang J."/>
        </authorList>
    </citation>
    <scope>NUCLEOTIDE SEQUENCE [LARGE SCALE GENOMIC DNA]</scope>
    <source>
        <tissue evidence="2">Muscle</tissue>
    </source>
</reference>
<reference evidence="2 3" key="2">
    <citation type="submission" date="2019-01" db="EMBL/GenBank/DDBJ databases">
        <title>The decoding of complex shrimp genome reveals the adaptation for benthos swimmer, frequently molting mechanism and breeding impact on genome.</title>
        <authorList>
            <person name="Sun Y."/>
            <person name="Gao Y."/>
            <person name="Yu Y."/>
        </authorList>
    </citation>
    <scope>NUCLEOTIDE SEQUENCE [LARGE SCALE GENOMIC DNA]</scope>
    <source>
        <tissue evidence="2">Muscle</tissue>
    </source>
</reference>
<keyword evidence="3" id="KW-1185">Reference proteome</keyword>
<evidence type="ECO:0000313" key="3">
    <source>
        <dbReference type="Proteomes" id="UP000283509"/>
    </source>
</evidence>
<keyword evidence="1" id="KW-0732">Signal</keyword>
<proteinExistence type="predicted"/>
<comment type="caution">
    <text evidence="2">The sequence shown here is derived from an EMBL/GenBank/DDBJ whole genome shotgun (WGS) entry which is preliminary data.</text>
</comment>
<evidence type="ECO:0000256" key="1">
    <source>
        <dbReference type="SAM" id="SignalP"/>
    </source>
</evidence>
<feature type="signal peptide" evidence="1">
    <location>
        <begin position="1"/>
        <end position="17"/>
    </location>
</feature>
<sequence>MLDLLCLCLPCWIYYHGWIYCACYHGLTVPTSAMAGSTVPVSAMAGGSTYVCHGWWSTVPMAVYINIHHIYIYNVYSYHNFNYIYHVHICHIYIYCVYNYHIYNVHIYHVYNYIYNVPITTLHFHIYIYNVHIYHVYNYIYHVYNHHIHIYNYHIYIYHSYSPHHNFLYHSSHRSTQACAFQLTRNHIYVYHKIYFYDPHFNRHSHAHFANHYDNTSTFIYHFNYIQYHNHFVYYYFYFYYIDINHYIYINHNFYINNAPSLPVPGWAGSASLSATPTRGASLVVQAAARVASPVSDPFCASDRCVRPWMVARKCSSTSWKCKKLGGACQILDLKGLRVCDFVDLTACPGCGCCISCRAQYNRTCRKLYDGSCKSKCDSTELEIHRCEAGCVCCGCRAKRKCASRGGLCVPSKAHCEGTAYSAWCDRSCVCCVPDKPCGWKTPKCLEHSGYCSNSCSDGEVALKGICGKGNCVCCVSDPSPCAQGECLRVGGRCSRVCPSFLGSVPELCPGKDCTCCLYLKANLGTAGLMWGFGRTSGAPGEELLLVNIMHPAQRRRIPTLLQWLGCCMLLWHLSRLNQSFCSIFDYVHKVQIRWRTWRSYKADSMAGLTSGL</sequence>
<dbReference type="AlphaFoldDB" id="A0A3R7PGU0"/>
<feature type="chain" id="PRO_5018593176" evidence="1">
    <location>
        <begin position="18"/>
        <end position="613"/>
    </location>
</feature>
<gene>
    <name evidence="2" type="ORF">C7M84_010404</name>
</gene>
<name>A0A3R7PGU0_PENVA</name>